<proteinExistence type="predicted"/>
<reference evidence="1 2" key="1">
    <citation type="submission" date="2019-03" db="EMBL/GenBank/DDBJ databases">
        <title>Porphyromonas levii Isolated from the Uterus of Dairy Cows.</title>
        <authorList>
            <person name="Francis A.M."/>
        </authorList>
    </citation>
    <scope>NUCLEOTIDE SEQUENCE [LARGE SCALE GENOMIC DNA]</scope>
    <source>
        <strain evidence="1 2">AF5678</strain>
    </source>
</reference>
<gene>
    <name evidence="1" type="ORF">E4P47_01565</name>
</gene>
<dbReference type="EMBL" id="SPNC01000011">
    <property type="protein sequence ID" value="TFH96871.1"/>
    <property type="molecule type" value="Genomic_DNA"/>
</dbReference>
<name>A0A4Y8WT03_9PORP</name>
<accession>A0A4Y8WT03</accession>
<dbReference type="AlphaFoldDB" id="A0A4Y8WT03"/>
<evidence type="ECO:0000313" key="2">
    <source>
        <dbReference type="Proteomes" id="UP000297225"/>
    </source>
</evidence>
<sequence>MHGGEIQGAEDEDDGSVLGYVTKPKCQQLQRGWLLGYSFQLVSYVSLPHTERNTSGSAYYFMRPTIVTNFSKGGKISFQRWKGKFPALERLLSTIGKCWESWDYTQALPLRQLWHHKSSTQCSSRIAWADDA</sequence>
<dbReference type="Proteomes" id="UP000297225">
    <property type="component" value="Unassembled WGS sequence"/>
</dbReference>
<protein>
    <submittedName>
        <fullName evidence="1">Uncharacterized protein</fullName>
    </submittedName>
</protein>
<keyword evidence="2" id="KW-1185">Reference proteome</keyword>
<comment type="caution">
    <text evidence="1">The sequence shown here is derived from an EMBL/GenBank/DDBJ whole genome shotgun (WGS) entry which is preliminary data.</text>
</comment>
<evidence type="ECO:0000313" key="1">
    <source>
        <dbReference type="EMBL" id="TFH96871.1"/>
    </source>
</evidence>
<dbReference type="RefSeq" id="WP_167620584.1">
    <property type="nucleotide sequence ID" value="NZ_CP197400.1"/>
</dbReference>
<organism evidence="1 2">
    <name type="scientific">Porphyromonas levii</name>
    <dbReference type="NCBI Taxonomy" id="28114"/>
    <lineage>
        <taxon>Bacteria</taxon>
        <taxon>Pseudomonadati</taxon>
        <taxon>Bacteroidota</taxon>
        <taxon>Bacteroidia</taxon>
        <taxon>Bacteroidales</taxon>
        <taxon>Porphyromonadaceae</taxon>
        <taxon>Porphyromonas</taxon>
    </lineage>
</organism>